<sequence length="301" mass="35687">MAKSKFPDKNLLINQIMITSELVWRNNITRQKLDSWLSNFKGEVFAEKYEHELALWLLVNFVYYNESEVKHLCSMLFREFIHSNLIQEEGEIPECLVQLNKKVRFHFLGRSGESGAFLLYYFRKENKLSIRSFISDLDNLDDDVEEIVYVDDVTLSTGKQSQAYKYLVEDQKKIKNRKITILTLIASSKAIDFLKSQGYHIINCITLHERDRCFSDDSNIFHSHRDHQNDCKKMMEYYGKKIYSANFPLGYNNSEYSFGFFYNTPDNTLPIFWSNNNWTPIIERYEKNYGNTEYSTLGRFL</sequence>
<name>A0A212K4J7_9BACT</name>
<evidence type="ECO:0000259" key="1">
    <source>
        <dbReference type="Pfam" id="PF24390"/>
    </source>
</evidence>
<dbReference type="Pfam" id="PF24390">
    <property type="entry name" value="PRTase-CE"/>
    <property type="match status" value="1"/>
</dbReference>
<feature type="domain" description="PRTase-CE" evidence="1">
    <location>
        <begin position="33"/>
        <end position="284"/>
    </location>
</feature>
<gene>
    <name evidence="2" type="ORF">KL86DYS2_13010</name>
</gene>
<proteinExistence type="predicted"/>
<organism evidence="2">
    <name type="scientific">uncultured Dysgonomonas sp</name>
    <dbReference type="NCBI Taxonomy" id="206096"/>
    <lineage>
        <taxon>Bacteria</taxon>
        <taxon>Pseudomonadati</taxon>
        <taxon>Bacteroidota</taxon>
        <taxon>Bacteroidia</taxon>
        <taxon>Bacteroidales</taxon>
        <taxon>Dysgonomonadaceae</taxon>
        <taxon>Dysgonomonas</taxon>
        <taxon>environmental samples</taxon>
    </lineage>
</organism>
<dbReference type="InterPro" id="IPR056920">
    <property type="entry name" value="PRTase-CE"/>
</dbReference>
<dbReference type="RefSeq" id="WP_296951283.1">
    <property type="nucleotide sequence ID" value="NZ_LT599021.1"/>
</dbReference>
<evidence type="ECO:0000313" key="2">
    <source>
        <dbReference type="EMBL" id="SBW06649.1"/>
    </source>
</evidence>
<protein>
    <recommendedName>
        <fullName evidence="1">PRTase-CE domain-containing protein</fullName>
    </recommendedName>
</protein>
<dbReference type="EMBL" id="FLUL01000001">
    <property type="protein sequence ID" value="SBW06649.1"/>
    <property type="molecule type" value="Genomic_DNA"/>
</dbReference>
<dbReference type="AlphaFoldDB" id="A0A212K4J7"/>
<accession>A0A212K4J7</accession>
<reference evidence="2" key="1">
    <citation type="submission" date="2016-04" db="EMBL/GenBank/DDBJ databases">
        <authorList>
            <person name="Evans L.H."/>
            <person name="Alamgir A."/>
            <person name="Owens N."/>
            <person name="Weber N.D."/>
            <person name="Virtaneva K."/>
            <person name="Barbian K."/>
            <person name="Babar A."/>
            <person name="Rosenke K."/>
        </authorList>
    </citation>
    <scope>NUCLEOTIDE SEQUENCE</scope>
    <source>
        <strain evidence="2">86-2</strain>
    </source>
</reference>